<evidence type="ECO:0000259" key="8">
    <source>
        <dbReference type="PROSITE" id="PS50011"/>
    </source>
</evidence>
<dbReference type="KEGG" id="mis:MICPUN_108013"/>
<dbReference type="STRING" id="296587.C1E301"/>
<dbReference type="SUPFAM" id="SSF56112">
    <property type="entry name" value="Protein kinase-like (PK-like)"/>
    <property type="match status" value="1"/>
</dbReference>
<evidence type="ECO:0000256" key="2">
    <source>
        <dbReference type="ARBA" id="ARBA00022679"/>
    </source>
</evidence>
<dbReference type="EMBL" id="CP001324">
    <property type="protein sequence ID" value="ACO62433.1"/>
    <property type="molecule type" value="Genomic_DNA"/>
</dbReference>
<evidence type="ECO:0000256" key="5">
    <source>
        <dbReference type="ARBA" id="ARBA00022840"/>
    </source>
</evidence>
<dbReference type="GO" id="GO:0005524">
    <property type="term" value="F:ATP binding"/>
    <property type="evidence" value="ECO:0007669"/>
    <property type="project" value="UniProtKB-UniRule"/>
</dbReference>
<organism evidence="9 10">
    <name type="scientific">Micromonas commoda (strain RCC299 / NOUM17 / CCMP2709)</name>
    <name type="common">Picoplanktonic green alga</name>
    <dbReference type="NCBI Taxonomy" id="296587"/>
    <lineage>
        <taxon>Eukaryota</taxon>
        <taxon>Viridiplantae</taxon>
        <taxon>Chlorophyta</taxon>
        <taxon>Mamiellophyceae</taxon>
        <taxon>Mamiellales</taxon>
        <taxon>Mamiellaceae</taxon>
        <taxon>Micromonas</taxon>
    </lineage>
</organism>
<dbReference type="InParanoid" id="C1E301"/>
<dbReference type="FunCoup" id="C1E301">
    <property type="interactions" value="1652"/>
</dbReference>
<evidence type="ECO:0000256" key="7">
    <source>
        <dbReference type="RuleBase" id="RU000304"/>
    </source>
</evidence>
<comment type="similarity">
    <text evidence="7">Belongs to the protein kinase superfamily.</text>
</comment>
<dbReference type="PANTHER" id="PTHR44329">
    <property type="entry name" value="SERINE/THREONINE-PROTEIN KINASE TNNI3K-RELATED"/>
    <property type="match status" value="1"/>
</dbReference>
<dbReference type="GeneID" id="8241936"/>
<gene>
    <name evidence="9" type="ORF">MICPUN_108013</name>
</gene>
<name>C1E301_MICCC</name>
<dbReference type="OMA" id="RMGTPHF"/>
<keyword evidence="4" id="KW-0418">Kinase</keyword>
<dbReference type="InterPro" id="IPR008271">
    <property type="entry name" value="Ser/Thr_kinase_AS"/>
</dbReference>
<dbReference type="AlphaFoldDB" id="C1E301"/>
<dbReference type="Pfam" id="PF07714">
    <property type="entry name" value="PK_Tyr_Ser-Thr"/>
    <property type="match status" value="1"/>
</dbReference>
<keyword evidence="3 6" id="KW-0547">Nucleotide-binding</keyword>
<feature type="binding site" evidence="6">
    <location>
        <position position="40"/>
    </location>
    <ligand>
        <name>ATP</name>
        <dbReference type="ChEBI" id="CHEBI:30616"/>
    </ligand>
</feature>
<keyword evidence="1 7" id="KW-0723">Serine/threonine-protein kinase</keyword>
<evidence type="ECO:0000256" key="3">
    <source>
        <dbReference type="ARBA" id="ARBA00022741"/>
    </source>
</evidence>
<dbReference type="PIRSF" id="PIRSF000654">
    <property type="entry name" value="Integrin-linked_kinase"/>
    <property type="match status" value="1"/>
</dbReference>
<dbReference type="SMART" id="SM00220">
    <property type="entry name" value="S_TKc"/>
    <property type="match status" value="1"/>
</dbReference>
<dbReference type="InterPro" id="IPR000719">
    <property type="entry name" value="Prot_kinase_dom"/>
</dbReference>
<accession>C1E301</accession>
<reference evidence="9 10" key="1">
    <citation type="journal article" date="2009" name="Science">
        <title>Green evolution and dynamic adaptations revealed by genomes of the marine picoeukaryotes Micromonas.</title>
        <authorList>
            <person name="Worden A.Z."/>
            <person name="Lee J.H."/>
            <person name="Mock T."/>
            <person name="Rouze P."/>
            <person name="Simmons M.P."/>
            <person name="Aerts A.L."/>
            <person name="Allen A.E."/>
            <person name="Cuvelier M.L."/>
            <person name="Derelle E."/>
            <person name="Everett M.V."/>
            <person name="Foulon E."/>
            <person name="Grimwood J."/>
            <person name="Gundlach H."/>
            <person name="Henrissat B."/>
            <person name="Napoli C."/>
            <person name="McDonald S.M."/>
            <person name="Parker M.S."/>
            <person name="Rombauts S."/>
            <person name="Salamov A."/>
            <person name="Von Dassow P."/>
            <person name="Badger J.H."/>
            <person name="Coutinho P.M."/>
            <person name="Demir E."/>
            <person name="Dubchak I."/>
            <person name="Gentemann C."/>
            <person name="Eikrem W."/>
            <person name="Gready J.E."/>
            <person name="John U."/>
            <person name="Lanier W."/>
            <person name="Lindquist E.A."/>
            <person name="Lucas S."/>
            <person name="Mayer K.F."/>
            <person name="Moreau H."/>
            <person name="Not F."/>
            <person name="Otillar R."/>
            <person name="Panaud O."/>
            <person name="Pangilinan J."/>
            <person name="Paulsen I."/>
            <person name="Piegu B."/>
            <person name="Poliakov A."/>
            <person name="Robbens S."/>
            <person name="Schmutz J."/>
            <person name="Toulza E."/>
            <person name="Wyss T."/>
            <person name="Zelensky A."/>
            <person name="Zhou K."/>
            <person name="Armbrust E.V."/>
            <person name="Bhattacharya D."/>
            <person name="Goodenough U.W."/>
            <person name="Van de Peer Y."/>
            <person name="Grigoriev I.V."/>
        </authorList>
    </citation>
    <scope>NUCLEOTIDE SEQUENCE [LARGE SCALE GENOMIC DNA]</scope>
    <source>
        <strain evidence="10">RCC299 / NOUM17</strain>
    </source>
</reference>
<dbReference type="InterPro" id="IPR051681">
    <property type="entry name" value="Ser/Thr_Kinases-Pseudokinases"/>
</dbReference>
<evidence type="ECO:0000313" key="10">
    <source>
        <dbReference type="Proteomes" id="UP000002009"/>
    </source>
</evidence>
<evidence type="ECO:0000256" key="6">
    <source>
        <dbReference type="PROSITE-ProRule" id="PRU10141"/>
    </source>
</evidence>
<dbReference type="PANTHER" id="PTHR44329:SF289">
    <property type="entry name" value="SERINE_THREONINE-PROTEIN KINASE VIK"/>
    <property type="match status" value="1"/>
</dbReference>
<dbReference type="Gene3D" id="1.10.510.10">
    <property type="entry name" value="Transferase(Phosphotransferase) domain 1"/>
    <property type="match status" value="1"/>
</dbReference>
<evidence type="ECO:0000256" key="1">
    <source>
        <dbReference type="ARBA" id="ARBA00022527"/>
    </source>
</evidence>
<dbReference type="InterPro" id="IPR017441">
    <property type="entry name" value="Protein_kinase_ATP_BS"/>
</dbReference>
<dbReference type="GO" id="GO:0004674">
    <property type="term" value="F:protein serine/threonine kinase activity"/>
    <property type="evidence" value="ECO:0007669"/>
    <property type="project" value="UniProtKB-KW"/>
</dbReference>
<dbReference type="Proteomes" id="UP000002009">
    <property type="component" value="Chromosome 3"/>
</dbReference>
<dbReference type="eggNOG" id="KOG0192">
    <property type="taxonomic scope" value="Eukaryota"/>
</dbReference>
<keyword evidence="10" id="KW-1185">Reference proteome</keyword>
<feature type="domain" description="Protein kinase" evidence="8">
    <location>
        <begin position="10"/>
        <end position="242"/>
    </location>
</feature>
<evidence type="ECO:0000256" key="4">
    <source>
        <dbReference type="ARBA" id="ARBA00022777"/>
    </source>
</evidence>
<proteinExistence type="inferred from homology"/>
<sequence length="242" mass="26245">MTPTEFDTRIVLLEPLGQGASGVVYRAALVNGASRDVAVKLLHRGGVGATRPQLVEFRREIDILRSLDHPRIVKVLGACLAPPRMSIVQEFVDGGSLHEVLHSSEHDTVRDGANFGGSEDASSDACAPGTSLSKISFRAQLTVAVDVADAVDYLHNSCDPKVIHRDLKPQNVLVDVRGRAKLADFGIARRFRTTFLDTKNHAIGTLNYMAPELFGDGKGVDVSCDAYSFAMIAYEMFTGEFI</sequence>
<dbReference type="InterPro" id="IPR001245">
    <property type="entry name" value="Ser-Thr/Tyr_kinase_cat_dom"/>
</dbReference>
<protein>
    <recommendedName>
        <fullName evidence="8">Protein kinase domain-containing protein</fullName>
    </recommendedName>
</protein>
<dbReference type="RefSeq" id="XP_002501175.1">
    <property type="nucleotide sequence ID" value="XM_002501129.1"/>
</dbReference>
<dbReference type="PROSITE" id="PS00108">
    <property type="entry name" value="PROTEIN_KINASE_ST"/>
    <property type="match status" value="1"/>
</dbReference>
<dbReference type="InterPro" id="IPR011009">
    <property type="entry name" value="Kinase-like_dom_sf"/>
</dbReference>
<keyword evidence="5 6" id="KW-0067">ATP-binding</keyword>
<dbReference type="PROSITE" id="PS50011">
    <property type="entry name" value="PROTEIN_KINASE_DOM"/>
    <property type="match status" value="1"/>
</dbReference>
<dbReference type="OrthoDB" id="498450at2759"/>
<evidence type="ECO:0000313" key="9">
    <source>
        <dbReference type="EMBL" id="ACO62433.1"/>
    </source>
</evidence>
<keyword evidence="2" id="KW-0808">Transferase</keyword>
<dbReference type="PROSITE" id="PS00107">
    <property type="entry name" value="PROTEIN_KINASE_ATP"/>
    <property type="match status" value="1"/>
</dbReference>